<dbReference type="Proteomes" id="UP000305067">
    <property type="component" value="Unassembled WGS sequence"/>
</dbReference>
<keyword evidence="3" id="KW-1185">Reference proteome</keyword>
<feature type="signal peptide" evidence="1">
    <location>
        <begin position="1"/>
        <end position="19"/>
    </location>
</feature>
<evidence type="ECO:0000313" key="3">
    <source>
        <dbReference type="Proteomes" id="UP000305067"/>
    </source>
</evidence>
<keyword evidence="1" id="KW-0732">Signal</keyword>
<name>A0A5C3QEE6_9AGAR</name>
<proteinExistence type="predicted"/>
<accession>A0A5C3QEE6</accession>
<protein>
    <submittedName>
        <fullName evidence="2">Uncharacterized protein</fullName>
    </submittedName>
</protein>
<evidence type="ECO:0000256" key="1">
    <source>
        <dbReference type="SAM" id="SignalP"/>
    </source>
</evidence>
<reference evidence="2 3" key="1">
    <citation type="journal article" date="2019" name="Nat. Ecol. Evol.">
        <title>Megaphylogeny resolves global patterns of mushroom evolution.</title>
        <authorList>
            <person name="Varga T."/>
            <person name="Krizsan K."/>
            <person name="Foldi C."/>
            <person name="Dima B."/>
            <person name="Sanchez-Garcia M."/>
            <person name="Sanchez-Ramirez S."/>
            <person name="Szollosi G.J."/>
            <person name="Szarkandi J.G."/>
            <person name="Papp V."/>
            <person name="Albert L."/>
            <person name="Andreopoulos W."/>
            <person name="Angelini C."/>
            <person name="Antonin V."/>
            <person name="Barry K.W."/>
            <person name="Bougher N.L."/>
            <person name="Buchanan P."/>
            <person name="Buyck B."/>
            <person name="Bense V."/>
            <person name="Catcheside P."/>
            <person name="Chovatia M."/>
            <person name="Cooper J."/>
            <person name="Damon W."/>
            <person name="Desjardin D."/>
            <person name="Finy P."/>
            <person name="Geml J."/>
            <person name="Haridas S."/>
            <person name="Hughes K."/>
            <person name="Justo A."/>
            <person name="Karasinski D."/>
            <person name="Kautmanova I."/>
            <person name="Kiss B."/>
            <person name="Kocsube S."/>
            <person name="Kotiranta H."/>
            <person name="LaButti K.M."/>
            <person name="Lechner B.E."/>
            <person name="Liimatainen K."/>
            <person name="Lipzen A."/>
            <person name="Lukacs Z."/>
            <person name="Mihaltcheva S."/>
            <person name="Morgado L.N."/>
            <person name="Niskanen T."/>
            <person name="Noordeloos M.E."/>
            <person name="Ohm R.A."/>
            <person name="Ortiz-Santana B."/>
            <person name="Ovrebo C."/>
            <person name="Racz N."/>
            <person name="Riley R."/>
            <person name="Savchenko A."/>
            <person name="Shiryaev A."/>
            <person name="Soop K."/>
            <person name="Spirin V."/>
            <person name="Szebenyi C."/>
            <person name="Tomsovsky M."/>
            <person name="Tulloss R.E."/>
            <person name="Uehling J."/>
            <person name="Grigoriev I.V."/>
            <person name="Vagvolgyi C."/>
            <person name="Papp T."/>
            <person name="Martin F.M."/>
            <person name="Miettinen O."/>
            <person name="Hibbett D.S."/>
            <person name="Nagy L.G."/>
        </authorList>
    </citation>
    <scope>NUCLEOTIDE SEQUENCE [LARGE SCALE GENOMIC DNA]</scope>
    <source>
        <strain evidence="2 3">CBS 309.79</strain>
    </source>
</reference>
<organism evidence="2 3">
    <name type="scientific">Pterulicium gracile</name>
    <dbReference type="NCBI Taxonomy" id="1884261"/>
    <lineage>
        <taxon>Eukaryota</taxon>
        <taxon>Fungi</taxon>
        <taxon>Dikarya</taxon>
        <taxon>Basidiomycota</taxon>
        <taxon>Agaricomycotina</taxon>
        <taxon>Agaricomycetes</taxon>
        <taxon>Agaricomycetidae</taxon>
        <taxon>Agaricales</taxon>
        <taxon>Pleurotineae</taxon>
        <taxon>Pterulaceae</taxon>
        <taxon>Pterulicium</taxon>
    </lineage>
</organism>
<sequence>MFHFLNLLISAMLIFPAIATPLATNTPAIASTNNTLLATVPNPVCDVPATNCPENQDDYLLSWDIVRQFYGPSSAVGLWGRVYFTTCDTCVPITRLDSNDCFEFSYCGNSSIRRRICFDFVNMRAERLLLNANPVQRQCFEMSMNPIDCDNGGWSTTFQYYPTAQVPCT</sequence>
<feature type="chain" id="PRO_5023113274" evidence="1">
    <location>
        <begin position="20"/>
        <end position="169"/>
    </location>
</feature>
<dbReference type="AlphaFoldDB" id="A0A5C3QEE6"/>
<gene>
    <name evidence="2" type="ORF">BDV98DRAFT_606002</name>
</gene>
<evidence type="ECO:0000313" key="2">
    <source>
        <dbReference type="EMBL" id="TFK99469.1"/>
    </source>
</evidence>
<dbReference type="EMBL" id="ML178833">
    <property type="protein sequence ID" value="TFK99469.1"/>
    <property type="molecule type" value="Genomic_DNA"/>
</dbReference>